<organism evidence="2 3">
    <name type="scientific">Desulfoglaeba alkanexedens ALDC</name>
    <dbReference type="NCBI Taxonomy" id="980445"/>
    <lineage>
        <taxon>Bacteria</taxon>
        <taxon>Pseudomonadati</taxon>
        <taxon>Thermodesulfobacteriota</taxon>
        <taxon>Syntrophobacteria</taxon>
        <taxon>Syntrophobacterales</taxon>
        <taxon>Syntrophobacteraceae</taxon>
        <taxon>Desulfoglaeba</taxon>
    </lineage>
</organism>
<dbReference type="InterPro" id="IPR058956">
    <property type="entry name" value="MamC"/>
</dbReference>
<keyword evidence="1" id="KW-0472">Membrane</keyword>
<feature type="transmembrane region" description="Helical" evidence="1">
    <location>
        <begin position="68"/>
        <end position="86"/>
    </location>
</feature>
<keyword evidence="1" id="KW-1133">Transmembrane helix</keyword>
<dbReference type="Proteomes" id="UP000298602">
    <property type="component" value="Chromosome"/>
</dbReference>
<dbReference type="EMBL" id="CP040098">
    <property type="protein sequence ID" value="QCQ22595.1"/>
    <property type="molecule type" value="Genomic_DNA"/>
</dbReference>
<evidence type="ECO:0000256" key="1">
    <source>
        <dbReference type="SAM" id="Phobius"/>
    </source>
</evidence>
<protein>
    <submittedName>
        <fullName evidence="2">Uncharacterized protein</fullName>
    </submittedName>
</protein>
<evidence type="ECO:0000313" key="3">
    <source>
        <dbReference type="Proteomes" id="UP000298602"/>
    </source>
</evidence>
<dbReference type="AlphaFoldDB" id="A0A4P8L670"/>
<evidence type="ECO:0000313" key="2">
    <source>
        <dbReference type="EMBL" id="QCQ22595.1"/>
    </source>
</evidence>
<name>A0A4P8L670_9BACT</name>
<dbReference type="RefSeq" id="WP_137424879.1">
    <property type="nucleotide sequence ID" value="NZ_CP040098.1"/>
</dbReference>
<keyword evidence="1" id="KW-0812">Transmembrane</keyword>
<proteinExistence type="predicted"/>
<dbReference type="KEGG" id="dax:FDQ92_10715"/>
<feature type="transmembrane region" description="Helical" evidence="1">
    <location>
        <begin position="92"/>
        <end position="110"/>
    </location>
</feature>
<dbReference type="Pfam" id="PF26373">
    <property type="entry name" value="MamC"/>
    <property type="match status" value="1"/>
</dbReference>
<sequence length="128" mass="12957">MPNHFHHPHALQQSSYAAAAPSAYMAPNYYVSAGILGMVVGGSAALASNLHKVQDKEMTMREAFVDSLAKGAGAGVATAAATAVVSSVRLGSFGSFVLMLATATGVGYVLNSVGESVSEKALGAAKKK</sequence>
<gene>
    <name evidence="2" type="ORF">FDQ92_10715</name>
</gene>
<reference evidence="2 3" key="1">
    <citation type="submission" date="2019-05" db="EMBL/GenBank/DDBJ databases">
        <title>The Complete Genome Sequence of the n-alkane-degrading Desulfoglaeba alkanexedens ALDC reveals multiple alkylsuccinate synthase gene clusters.</title>
        <authorList>
            <person name="Callaghan A.V."/>
            <person name="Davidova I.A."/>
            <person name="Duncan K.E."/>
            <person name="Morris B."/>
            <person name="McInerney M.J."/>
        </authorList>
    </citation>
    <scope>NUCLEOTIDE SEQUENCE [LARGE SCALE GENOMIC DNA]</scope>
    <source>
        <strain evidence="2 3">ALDC</strain>
    </source>
</reference>
<keyword evidence="3" id="KW-1185">Reference proteome</keyword>
<feature type="transmembrane region" description="Helical" evidence="1">
    <location>
        <begin position="29"/>
        <end position="47"/>
    </location>
</feature>
<accession>A0A4P8L670</accession>
<reference evidence="2 3" key="2">
    <citation type="submission" date="2019-05" db="EMBL/GenBank/DDBJ databases">
        <authorList>
            <person name="Suflita J.M."/>
            <person name="Marks C.R."/>
        </authorList>
    </citation>
    <scope>NUCLEOTIDE SEQUENCE [LARGE SCALE GENOMIC DNA]</scope>
    <source>
        <strain evidence="2 3">ALDC</strain>
    </source>
</reference>
<dbReference type="OrthoDB" id="9993505at2"/>